<dbReference type="InterPro" id="IPR025164">
    <property type="entry name" value="Toastrack_DUF4097"/>
</dbReference>
<evidence type="ECO:0000313" key="4">
    <source>
        <dbReference type="EMBL" id="RZU52614.1"/>
    </source>
</evidence>
<dbReference type="EMBL" id="SHKY01000001">
    <property type="protein sequence ID" value="RZU52614.1"/>
    <property type="molecule type" value="Genomic_DNA"/>
</dbReference>
<dbReference type="Proteomes" id="UP000292564">
    <property type="component" value="Unassembled WGS sequence"/>
</dbReference>
<keyword evidence="5" id="KW-1185">Reference proteome</keyword>
<organism evidence="4 5">
    <name type="scientific">Krasilnikovia cinnamomea</name>
    <dbReference type="NCBI Taxonomy" id="349313"/>
    <lineage>
        <taxon>Bacteria</taxon>
        <taxon>Bacillati</taxon>
        <taxon>Actinomycetota</taxon>
        <taxon>Actinomycetes</taxon>
        <taxon>Micromonosporales</taxon>
        <taxon>Micromonosporaceae</taxon>
        <taxon>Krasilnikovia</taxon>
    </lineage>
</organism>
<evidence type="ECO:0000256" key="2">
    <source>
        <dbReference type="SAM" id="SignalP"/>
    </source>
</evidence>
<comment type="caution">
    <text evidence="4">The sequence shown here is derived from an EMBL/GenBank/DDBJ whole genome shotgun (WGS) entry which is preliminary data.</text>
</comment>
<gene>
    <name evidence="4" type="ORF">EV385_4488</name>
</gene>
<keyword evidence="2" id="KW-0732">Signal</keyword>
<proteinExistence type="predicted"/>
<feature type="chain" id="PRO_5039202982" evidence="2">
    <location>
        <begin position="24"/>
        <end position="258"/>
    </location>
</feature>
<name>A0A4Q7ZPG3_9ACTN</name>
<protein>
    <submittedName>
        <fullName evidence="4">Putative adhesin</fullName>
    </submittedName>
</protein>
<feature type="domain" description="DUF4097" evidence="3">
    <location>
        <begin position="116"/>
        <end position="255"/>
    </location>
</feature>
<reference evidence="4 5" key="1">
    <citation type="submission" date="2019-02" db="EMBL/GenBank/DDBJ databases">
        <title>Sequencing the genomes of 1000 actinobacteria strains.</title>
        <authorList>
            <person name="Klenk H.-P."/>
        </authorList>
    </citation>
    <scope>NUCLEOTIDE SEQUENCE [LARGE SCALE GENOMIC DNA]</scope>
    <source>
        <strain evidence="4 5">DSM 45162</strain>
    </source>
</reference>
<feature type="region of interest" description="Disordered" evidence="1">
    <location>
        <begin position="221"/>
        <end position="241"/>
    </location>
</feature>
<evidence type="ECO:0000259" key="3">
    <source>
        <dbReference type="Pfam" id="PF13349"/>
    </source>
</evidence>
<dbReference type="Pfam" id="PF13349">
    <property type="entry name" value="DUF4097"/>
    <property type="match status" value="1"/>
</dbReference>
<dbReference type="PROSITE" id="PS51257">
    <property type="entry name" value="PROKAR_LIPOPROTEIN"/>
    <property type="match status" value="1"/>
</dbReference>
<dbReference type="RefSeq" id="WP_242625012.1">
    <property type="nucleotide sequence ID" value="NZ_SHKY01000001.1"/>
</dbReference>
<accession>A0A4Q7ZPG3</accession>
<evidence type="ECO:0000313" key="5">
    <source>
        <dbReference type="Proteomes" id="UP000292564"/>
    </source>
</evidence>
<dbReference type="AlphaFoldDB" id="A0A4Q7ZPG3"/>
<evidence type="ECO:0000256" key="1">
    <source>
        <dbReference type="SAM" id="MobiDB-lite"/>
    </source>
</evidence>
<feature type="compositionally biased region" description="Basic and acidic residues" evidence="1">
    <location>
        <begin position="226"/>
        <end position="239"/>
    </location>
</feature>
<feature type="signal peptide" evidence="2">
    <location>
        <begin position="1"/>
        <end position="23"/>
    </location>
</feature>
<sequence>MNPTLIRRAGAFTLMFAAAAALSGCGGIGAQLTFHDVEKVKVTEIRLTGSVGDVAVRTSAIGETRITRLVRSGTDPAGGYSLDGTVLTLDTNCGPDCTVSYDVEAPAGVAVRGGLRSGDITLTGVGPTDVSLTSGDIVVHDAAADLKAVTTSGNISVEGGKGPATLRTTSGDLRADRVGGPVQAKSTSGDVTVELAAPGPVTAEATSGDVLVRVPEGSYHVQADSRSGESRVEFPDDPKSANVITARTTDGNVTVQNT</sequence>